<evidence type="ECO:0000313" key="1">
    <source>
        <dbReference type="EMBL" id="KAG0426446.1"/>
    </source>
</evidence>
<sequence length="67" mass="7944">NEINIYITDKGTIEDSLLSKFVPGFFFYLFFYNSLTSATYLCHHHHPIRSQLASLSRMRTRVEPQYK</sequence>
<organism evidence="1 2">
    <name type="scientific">Ixodes persulcatus</name>
    <name type="common">Taiga tick</name>
    <dbReference type="NCBI Taxonomy" id="34615"/>
    <lineage>
        <taxon>Eukaryota</taxon>
        <taxon>Metazoa</taxon>
        <taxon>Ecdysozoa</taxon>
        <taxon>Arthropoda</taxon>
        <taxon>Chelicerata</taxon>
        <taxon>Arachnida</taxon>
        <taxon>Acari</taxon>
        <taxon>Parasitiformes</taxon>
        <taxon>Ixodida</taxon>
        <taxon>Ixodoidea</taxon>
        <taxon>Ixodidae</taxon>
        <taxon>Ixodinae</taxon>
        <taxon>Ixodes</taxon>
    </lineage>
</organism>
<comment type="caution">
    <text evidence="1">The sequence shown here is derived from an EMBL/GenBank/DDBJ whole genome shotgun (WGS) entry which is preliminary data.</text>
</comment>
<dbReference type="EMBL" id="JABSTQ010009716">
    <property type="protein sequence ID" value="KAG0426446.1"/>
    <property type="molecule type" value="Genomic_DNA"/>
</dbReference>
<evidence type="ECO:0000313" key="2">
    <source>
        <dbReference type="Proteomes" id="UP000805193"/>
    </source>
</evidence>
<accession>A0AC60PYU2</accession>
<name>A0AC60PYU2_IXOPE</name>
<proteinExistence type="predicted"/>
<keyword evidence="2" id="KW-1185">Reference proteome</keyword>
<protein>
    <submittedName>
        <fullName evidence="1">Uncharacterized protein</fullName>
    </submittedName>
</protein>
<gene>
    <name evidence="1" type="ORF">HPB47_026421</name>
</gene>
<feature type="non-terminal residue" evidence="1">
    <location>
        <position position="1"/>
    </location>
</feature>
<feature type="non-terminal residue" evidence="1">
    <location>
        <position position="67"/>
    </location>
</feature>
<dbReference type="Proteomes" id="UP000805193">
    <property type="component" value="Unassembled WGS sequence"/>
</dbReference>
<reference evidence="1 2" key="1">
    <citation type="journal article" date="2020" name="Cell">
        <title>Large-Scale Comparative Analyses of Tick Genomes Elucidate Their Genetic Diversity and Vector Capacities.</title>
        <authorList>
            <consortium name="Tick Genome and Microbiome Consortium (TIGMIC)"/>
            <person name="Jia N."/>
            <person name="Wang J."/>
            <person name="Shi W."/>
            <person name="Du L."/>
            <person name="Sun Y."/>
            <person name="Zhan W."/>
            <person name="Jiang J.F."/>
            <person name="Wang Q."/>
            <person name="Zhang B."/>
            <person name="Ji P."/>
            <person name="Bell-Sakyi L."/>
            <person name="Cui X.M."/>
            <person name="Yuan T.T."/>
            <person name="Jiang B.G."/>
            <person name="Yang W.F."/>
            <person name="Lam T.T."/>
            <person name="Chang Q.C."/>
            <person name="Ding S.J."/>
            <person name="Wang X.J."/>
            <person name="Zhu J.G."/>
            <person name="Ruan X.D."/>
            <person name="Zhao L."/>
            <person name="Wei J.T."/>
            <person name="Ye R.Z."/>
            <person name="Que T.C."/>
            <person name="Du C.H."/>
            <person name="Zhou Y.H."/>
            <person name="Cheng J.X."/>
            <person name="Dai P.F."/>
            <person name="Guo W.B."/>
            <person name="Han X.H."/>
            <person name="Huang E.J."/>
            <person name="Li L.F."/>
            <person name="Wei W."/>
            <person name="Gao Y.C."/>
            <person name="Liu J.Z."/>
            <person name="Shao H.Z."/>
            <person name="Wang X."/>
            <person name="Wang C.C."/>
            <person name="Yang T.C."/>
            <person name="Huo Q.B."/>
            <person name="Li W."/>
            <person name="Chen H.Y."/>
            <person name="Chen S.E."/>
            <person name="Zhou L.G."/>
            <person name="Ni X.B."/>
            <person name="Tian J.H."/>
            <person name="Sheng Y."/>
            <person name="Liu T."/>
            <person name="Pan Y.S."/>
            <person name="Xia L.Y."/>
            <person name="Li J."/>
            <person name="Zhao F."/>
            <person name="Cao W.C."/>
        </authorList>
    </citation>
    <scope>NUCLEOTIDE SEQUENCE [LARGE SCALE GENOMIC DNA]</scope>
    <source>
        <strain evidence="1">Iper-2018</strain>
    </source>
</reference>